<dbReference type="PANTHER" id="PTHR46169">
    <property type="entry name" value="DNA REPLICATION-RELATED ELEMENT FACTOR, ISOFORM A"/>
    <property type="match status" value="1"/>
</dbReference>
<organism evidence="2 3">
    <name type="scientific">Puccinia graminis f. sp. tritici (strain CRL 75-36-700-3 / race SCCL)</name>
    <name type="common">Black stem rust fungus</name>
    <dbReference type="NCBI Taxonomy" id="418459"/>
    <lineage>
        <taxon>Eukaryota</taxon>
        <taxon>Fungi</taxon>
        <taxon>Dikarya</taxon>
        <taxon>Basidiomycota</taxon>
        <taxon>Pucciniomycotina</taxon>
        <taxon>Pucciniomycetes</taxon>
        <taxon>Pucciniales</taxon>
        <taxon>Pucciniaceae</taxon>
        <taxon>Puccinia</taxon>
    </lineage>
</organism>
<dbReference type="PANTHER" id="PTHR46169:SF15">
    <property type="entry name" value="INNER CENTROMERE PROTEIN A-LIKE ISOFORM X1-RELATED"/>
    <property type="match status" value="1"/>
</dbReference>
<dbReference type="VEuPathDB" id="FungiDB:PGTG_13559"/>
<feature type="region of interest" description="Disordered" evidence="1">
    <location>
        <begin position="364"/>
        <end position="406"/>
    </location>
</feature>
<dbReference type="HOGENOM" id="CLU_013565_1_0_1"/>
<feature type="region of interest" description="Disordered" evidence="1">
    <location>
        <begin position="325"/>
        <end position="352"/>
    </location>
</feature>
<feature type="compositionally biased region" description="Polar residues" evidence="1">
    <location>
        <begin position="48"/>
        <end position="58"/>
    </location>
</feature>
<protein>
    <recommendedName>
        <fullName evidence="4">DUF659 domain-containing protein</fullName>
    </recommendedName>
</protein>
<dbReference type="InParanoid" id="E3KTU9"/>
<dbReference type="InterPro" id="IPR052717">
    <property type="entry name" value="Vacuolar_transposase_reg"/>
</dbReference>
<dbReference type="GO" id="GO:0006357">
    <property type="term" value="P:regulation of transcription by RNA polymerase II"/>
    <property type="evidence" value="ECO:0000318"/>
    <property type="project" value="GO_Central"/>
</dbReference>
<dbReference type="RefSeq" id="XP_003332192.2">
    <property type="nucleotide sequence ID" value="XM_003332144.2"/>
</dbReference>
<proteinExistence type="predicted"/>
<dbReference type="OrthoDB" id="2505635at2759"/>
<evidence type="ECO:0000313" key="3">
    <source>
        <dbReference type="Proteomes" id="UP000008783"/>
    </source>
</evidence>
<sequence length="706" mass="78838">MPRGRTRPLAQSSGGSSVSQQPGENEPKEVEFSPLTDQQELEKAQRIAANSVSESYKSYETPELSKQKDKSGRFMIAYPCKMCGTKISRPTSDSSCSNLLKHASNCLRKQQENKKNQSLAALGITGTGDIDPKEVPQLCAVWCAEAARPFSALADHSHKSLLHPVVLKNLPTSKAVSKDIHLLYSAIQGEYRSVLQAHKGALYLGVDAWQSPNGFDILGVVIYRLKVIEETGDFELESMPLDFVQLLQRHTGDYLAHVVRLVVEKFGIQDRICGIVSDNASNNEVMIKELKRLKWPRFQGETHWIRCFSHILNLIAQGILRPFGTQKKRGTGNDRSTSIDDEETSLEEDNPDAQIKLLSPDEDVISHHDDDSSEGHSTDDEVIDDSESLNESDIENGSEEDEGDRYTSELCKHTLGKFRLIAKKLRYSPNSKAEFIELCREKGCQTPHSIERDVRTRWNSTNAQLKSIIRCKPAILEWQRLKRYGLDRKHYVDESDFDLARDLVDILNLFHEVTLQVSTAGSACLANIVVFIDQITEHLATAVVDTKYPPALRNACRVGLKITNKYYSLTDSSPLYRIAILLHPSFRDEYFKLAKWEPKWISEAIRLAREMWVSHYKPRPITAPSATPTPISRPATGMLAGLSNAAAARGGNSHSDALDVWLAGGLILNGNEPVNPLKWWIQQKRAGNTHGGLVHMALDVLGCPGV</sequence>
<dbReference type="SUPFAM" id="SSF53098">
    <property type="entry name" value="Ribonuclease H-like"/>
    <property type="match status" value="1"/>
</dbReference>
<keyword evidence="3" id="KW-1185">Reference proteome</keyword>
<dbReference type="GO" id="GO:0005634">
    <property type="term" value="C:nucleus"/>
    <property type="evidence" value="ECO:0000318"/>
    <property type="project" value="GO_Central"/>
</dbReference>
<dbReference type="Proteomes" id="UP000008783">
    <property type="component" value="Unassembled WGS sequence"/>
</dbReference>
<feature type="compositionally biased region" description="Acidic residues" evidence="1">
    <location>
        <begin position="380"/>
        <end position="403"/>
    </location>
</feature>
<reference evidence="3" key="2">
    <citation type="journal article" date="2011" name="Proc. Natl. Acad. Sci. U.S.A.">
        <title>Obligate biotrophy features unraveled by the genomic analysis of rust fungi.</title>
        <authorList>
            <person name="Duplessis S."/>
            <person name="Cuomo C.A."/>
            <person name="Lin Y.-C."/>
            <person name="Aerts A."/>
            <person name="Tisserant E."/>
            <person name="Veneault-Fourrey C."/>
            <person name="Joly D.L."/>
            <person name="Hacquard S."/>
            <person name="Amselem J."/>
            <person name="Cantarel B.L."/>
            <person name="Chiu R."/>
            <person name="Coutinho P.M."/>
            <person name="Feau N."/>
            <person name="Field M."/>
            <person name="Frey P."/>
            <person name="Gelhaye E."/>
            <person name="Goldberg J."/>
            <person name="Grabherr M.G."/>
            <person name="Kodira C.D."/>
            <person name="Kohler A."/>
            <person name="Kuees U."/>
            <person name="Lindquist E.A."/>
            <person name="Lucas S.M."/>
            <person name="Mago R."/>
            <person name="Mauceli E."/>
            <person name="Morin E."/>
            <person name="Murat C."/>
            <person name="Pangilinan J.L."/>
            <person name="Park R."/>
            <person name="Pearson M."/>
            <person name="Quesneville H."/>
            <person name="Rouhier N."/>
            <person name="Sakthikumar S."/>
            <person name="Salamov A.A."/>
            <person name="Schmutz J."/>
            <person name="Selles B."/>
            <person name="Shapiro H."/>
            <person name="Tanguay P."/>
            <person name="Tuskan G.A."/>
            <person name="Henrissat B."/>
            <person name="Van de Peer Y."/>
            <person name="Rouze P."/>
            <person name="Ellis J.G."/>
            <person name="Dodds P.N."/>
            <person name="Schein J.E."/>
            <person name="Zhong S."/>
            <person name="Hamelin R.C."/>
            <person name="Grigoriev I.V."/>
            <person name="Szabo L.J."/>
            <person name="Martin F."/>
        </authorList>
    </citation>
    <scope>NUCLEOTIDE SEQUENCE [LARGE SCALE GENOMIC DNA]</scope>
    <source>
        <strain evidence="3">CRL 75-36-700-3 / race SCCL</strain>
    </source>
</reference>
<evidence type="ECO:0000313" key="2">
    <source>
        <dbReference type="EMBL" id="EFP87773.2"/>
    </source>
</evidence>
<dbReference type="KEGG" id="pgr:PGTG_13559"/>
<feature type="compositionally biased region" description="Basic and acidic residues" evidence="1">
    <location>
        <begin position="364"/>
        <end position="379"/>
    </location>
</feature>
<feature type="region of interest" description="Disordered" evidence="1">
    <location>
        <begin position="1"/>
        <end position="64"/>
    </location>
</feature>
<dbReference type="AlphaFoldDB" id="E3KTU9"/>
<evidence type="ECO:0008006" key="4">
    <source>
        <dbReference type="Google" id="ProtNLM"/>
    </source>
</evidence>
<name>E3KTU9_PUCGT</name>
<dbReference type="InterPro" id="IPR012337">
    <property type="entry name" value="RNaseH-like_sf"/>
</dbReference>
<evidence type="ECO:0000256" key="1">
    <source>
        <dbReference type="SAM" id="MobiDB-lite"/>
    </source>
</evidence>
<accession>E3KTU9</accession>
<reference key="1">
    <citation type="submission" date="2007-01" db="EMBL/GenBank/DDBJ databases">
        <title>The Genome Sequence of Puccinia graminis f. sp. tritici Strain CRL 75-36-700-3.</title>
        <authorList>
            <consortium name="The Broad Institute Genome Sequencing Platform"/>
            <person name="Birren B."/>
            <person name="Lander E."/>
            <person name="Galagan J."/>
            <person name="Nusbaum C."/>
            <person name="Devon K."/>
            <person name="Cuomo C."/>
            <person name="Jaffe D."/>
            <person name="Butler J."/>
            <person name="Alvarez P."/>
            <person name="Gnerre S."/>
            <person name="Grabherr M."/>
            <person name="Mauceli E."/>
            <person name="Brockman W."/>
            <person name="Young S."/>
            <person name="LaButti K."/>
            <person name="Sykes S."/>
            <person name="DeCaprio D."/>
            <person name="Crawford M."/>
            <person name="Koehrsen M."/>
            <person name="Engels R."/>
            <person name="Montgomery P."/>
            <person name="Pearson M."/>
            <person name="Howarth C."/>
            <person name="Larson L."/>
            <person name="White J."/>
            <person name="Zeng Q."/>
            <person name="Kodira C."/>
            <person name="Yandava C."/>
            <person name="Alvarado L."/>
            <person name="O'Leary S."/>
            <person name="Szabo L."/>
            <person name="Dean R."/>
            <person name="Schein J."/>
        </authorList>
    </citation>
    <scope>NUCLEOTIDE SEQUENCE</scope>
    <source>
        <strain>CRL 75-36-700-3</strain>
    </source>
</reference>
<gene>
    <name evidence="2" type="ORF">PGTG_13559</name>
</gene>
<dbReference type="EMBL" id="DS178308">
    <property type="protein sequence ID" value="EFP87773.2"/>
    <property type="molecule type" value="Genomic_DNA"/>
</dbReference>
<feature type="compositionally biased region" description="Acidic residues" evidence="1">
    <location>
        <begin position="339"/>
        <end position="351"/>
    </location>
</feature>
<feature type="compositionally biased region" description="Low complexity" evidence="1">
    <location>
        <begin position="11"/>
        <end position="23"/>
    </location>
</feature>
<dbReference type="GeneID" id="10539171"/>